<evidence type="ECO:0000256" key="1">
    <source>
        <dbReference type="ARBA" id="ARBA00022737"/>
    </source>
</evidence>
<proteinExistence type="predicted"/>
<keyword evidence="2" id="KW-0547">Nucleotide-binding</keyword>
<accession>A0A8H4QV19</accession>
<dbReference type="GO" id="GO:0016887">
    <property type="term" value="F:ATP hydrolysis activity"/>
    <property type="evidence" value="ECO:0007669"/>
    <property type="project" value="InterPro"/>
</dbReference>
<evidence type="ECO:0000256" key="3">
    <source>
        <dbReference type="ARBA" id="ARBA00022840"/>
    </source>
</evidence>
<dbReference type="InterPro" id="IPR027417">
    <property type="entry name" value="P-loop_NTPase"/>
</dbReference>
<keyword evidence="1" id="KW-0677">Repeat</keyword>
<dbReference type="PANTHER" id="PTHR19211">
    <property type="entry name" value="ATP-BINDING TRANSPORT PROTEIN-RELATED"/>
    <property type="match status" value="1"/>
</dbReference>
<dbReference type="Gene3D" id="3.40.50.300">
    <property type="entry name" value="P-loop containing nucleotide triphosphate hydrolases"/>
    <property type="match status" value="1"/>
</dbReference>
<dbReference type="InterPro" id="IPR032781">
    <property type="entry name" value="ABC_tran_Xtn"/>
</dbReference>
<dbReference type="SUPFAM" id="SSF52540">
    <property type="entry name" value="P-loop containing nucleoside triphosphate hydrolases"/>
    <property type="match status" value="1"/>
</dbReference>
<feature type="domain" description="ABC-transporter extension" evidence="5">
    <location>
        <begin position="17"/>
        <end position="87"/>
    </location>
</feature>
<feature type="domain" description="ABC transporter" evidence="4">
    <location>
        <begin position="108"/>
        <end position="142"/>
    </location>
</feature>
<dbReference type="GO" id="GO:0005524">
    <property type="term" value="F:ATP binding"/>
    <property type="evidence" value="ECO:0007669"/>
    <property type="project" value="UniProtKB-KW"/>
</dbReference>
<dbReference type="AlphaFoldDB" id="A0A8H4QV19"/>
<reference evidence="6 7" key="1">
    <citation type="submission" date="2019-12" db="EMBL/GenBank/DDBJ databases">
        <authorList>
            <person name="Floudas D."/>
            <person name="Bentzer J."/>
            <person name="Ahren D."/>
            <person name="Johansson T."/>
            <person name="Persson P."/>
            <person name="Tunlid A."/>
        </authorList>
    </citation>
    <scope>NUCLEOTIDE SEQUENCE [LARGE SCALE GENOMIC DNA]</scope>
    <source>
        <strain evidence="6 7">CBS 102.39</strain>
    </source>
</reference>
<protein>
    <recommendedName>
        <fullName evidence="8">ABC transporter domain-containing protein</fullName>
    </recommendedName>
</protein>
<organism evidence="6 7">
    <name type="scientific">Agrocybe pediades</name>
    <dbReference type="NCBI Taxonomy" id="84607"/>
    <lineage>
        <taxon>Eukaryota</taxon>
        <taxon>Fungi</taxon>
        <taxon>Dikarya</taxon>
        <taxon>Basidiomycota</taxon>
        <taxon>Agaricomycotina</taxon>
        <taxon>Agaricomycetes</taxon>
        <taxon>Agaricomycetidae</taxon>
        <taxon>Agaricales</taxon>
        <taxon>Agaricineae</taxon>
        <taxon>Strophariaceae</taxon>
        <taxon>Agrocybe</taxon>
    </lineage>
</organism>
<evidence type="ECO:0008006" key="8">
    <source>
        <dbReference type="Google" id="ProtNLM"/>
    </source>
</evidence>
<sequence>MSDFMGSVFTNIMDLTHKKKLIYYAGNYSTYVKTKQENEVNQMKAYHKQQDEIAHIKKFIASAGTYANLVRQAKSKQKIIDKMEAAGLGEKVETGKQLRFNFEDVRKLDMDSRIAILGANGTGKSSLLHLITGALQPCEGTISNHLVCCGGVCSTNARILENSMLMPPLPPVDQIEQSFLRPPHLYVLMPRSSVSSIYTIYSTDSIKSSVNLTYTTLLTNTYTCKERLLDMTPQSLKAHLPTARSPGFNSGFNAQFPQ</sequence>
<dbReference type="PANTHER" id="PTHR19211:SF15">
    <property type="entry name" value="ATP-BINDING CASSETTE SUB-FAMILY F MEMBER 2"/>
    <property type="match status" value="1"/>
</dbReference>
<dbReference type="Pfam" id="PF00005">
    <property type="entry name" value="ABC_tran"/>
    <property type="match status" value="1"/>
</dbReference>
<dbReference type="EMBL" id="JAACJL010000020">
    <property type="protein sequence ID" value="KAF4618035.1"/>
    <property type="molecule type" value="Genomic_DNA"/>
</dbReference>
<gene>
    <name evidence="6" type="ORF">D9613_012854</name>
</gene>
<keyword evidence="7" id="KW-1185">Reference proteome</keyword>
<comment type="caution">
    <text evidence="6">The sequence shown here is derived from an EMBL/GenBank/DDBJ whole genome shotgun (WGS) entry which is preliminary data.</text>
</comment>
<evidence type="ECO:0000313" key="6">
    <source>
        <dbReference type="EMBL" id="KAF4618035.1"/>
    </source>
</evidence>
<dbReference type="InterPro" id="IPR003439">
    <property type="entry name" value="ABC_transporter-like_ATP-bd"/>
</dbReference>
<dbReference type="Pfam" id="PF12848">
    <property type="entry name" value="ABC_tran_Xtn"/>
    <property type="match status" value="1"/>
</dbReference>
<evidence type="ECO:0000256" key="2">
    <source>
        <dbReference type="ARBA" id="ARBA00022741"/>
    </source>
</evidence>
<keyword evidence="3" id="KW-0067">ATP-binding</keyword>
<evidence type="ECO:0000259" key="5">
    <source>
        <dbReference type="Pfam" id="PF12848"/>
    </source>
</evidence>
<dbReference type="Proteomes" id="UP000521872">
    <property type="component" value="Unassembled WGS sequence"/>
</dbReference>
<evidence type="ECO:0000313" key="7">
    <source>
        <dbReference type="Proteomes" id="UP000521872"/>
    </source>
</evidence>
<evidence type="ECO:0000259" key="4">
    <source>
        <dbReference type="Pfam" id="PF00005"/>
    </source>
</evidence>
<dbReference type="InterPro" id="IPR050611">
    <property type="entry name" value="ABCF"/>
</dbReference>
<name>A0A8H4QV19_9AGAR</name>